<dbReference type="RefSeq" id="WP_008628757.1">
    <property type="nucleotide sequence ID" value="NZ_AMZY02000013.1"/>
</dbReference>
<dbReference type="Proteomes" id="UP000010953">
    <property type="component" value="Unassembled WGS sequence"/>
</dbReference>
<keyword evidence="7" id="KW-1185">Reference proteome</keyword>
<evidence type="ECO:0000256" key="3">
    <source>
        <dbReference type="ARBA" id="ARBA00022679"/>
    </source>
</evidence>
<dbReference type="GO" id="GO:0016757">
    <property type="term" value="F:glycosyltransferase activity"/>
    <property type="evidence" value="ECO:0007669"/>
    <property type="project" value="UniProtKB-KW"/>
</dbReference>
<protein>
    <submittedName>
        <fullName evidence="6">Glycosyltransferase</fullName>
    </submittedName>
</protein>
<dbReference type="AlphaFoldDB" id="M7XVA5"/>
<proteinExistence type="inferred from homology"/>
<dbReference type="PANTHER" id="PTHR43179:SF12">
    <property type="entry name" value="GALACTOFURANOSYLTRANSFERASE GLFT2"/>
    <property type="match status" value="1"/>
</dbReference>
<dbReference type="InterPro" id="IPR001173">
    <property type="entry name" value="Glyco_trans_2-like"/>
</dbReference>
<reference evidence="6" key="1">
    <citation type="submission" date="2013-01" db="EMBL/GenBank/DDBJ databases">
        <title>Genome assembly of Mariniradius saccharolyticus AK6.</title>
        <authorList>
            <person name="Vaidya B."/>
            <person name="Khatri I."/>
            <person name="Tanuku N.R.S."/>
            <person name="Subramanian S."/>
            <person name="Pinnaka A."/>
        </authorList>
    </citation>
    <scope>NUCLEOTIDE SEQUENCE [LARGE SCALE GENOMIC DNA]</scope>
    <source>
        <strain evidence="6">AK6</strain>
    </source>
</reference>
<dbReference type="OrthoDB" id="6307329at2"/>
<sequence length="294" mass="34182">MKSNIDFPLITIQILNWNRATETVRAIESAINQSYPNFEVVVVDNGSTDGSVELISGRFPNLKIVSLSKNYGCPGGRNRGISECSGEYIFFCDNDGVLHKDAVKFAYEEISGRADCFVVTGTVREFSDEREIDVKYEIIPSETYKIHTFQGGICLIRKKVFSTIELFPDDYIYGGEEQYLSFRIMDKGYEIRKSENVILWHKKSSYARNVKNETLNSWRNKLANVYQLYPIEYFVQFLIYFVVVYPVYALKEGFFLDFLRSIPKMYSNMIKYKRIPVTRKTFKTINHIRTMLGM</sequence>
<keyword evidence="4" id="KW-1133">Transmembrane helix</keyword>
<feature type="domain" description="Glycosyltransferase 2-like" evidence="5">
    <location>
        <begin position="14"/>
        <end position="162"/>
    </location>
</feature>
<dbReference type="Gene3D" id="3.90.550.10">
    <property type="entry name" value="Spore Coat Polysaccharide Biosynthesis Protein SpsA, Chain A"/>
    <property type="match status" value="1"/>
</dbReference>
<gene>
    <name evidence="6" type="ORF">C943_01139</name>
</gene>
<organism evidence="6 7">
    <name type="scientific">Mariniradius saccharolyticus AK6</name>
    <dbReference type="NCBI Taxonomy" id="1239962"/>
    <lineage>
        <taxon>Bacteria</taxon>
        <taxon>Pseudomonadati</taxon>
        <taxon>Bacteroidota</taxon>
        <taxon>Cytophagia</taxon>
        <taxon>Cytophagales</taxon>
        <taxon>Cyclobacteriaceae</taxon>
        <taxon>Mariniradius</taxon>
    </lineage>
</organism>
<keyword evidence="4" id="KW-0812">Transmembrane</keyword>
<comment type="similarity">
    <text evidence="1">Belongs to the glycosyltransferase 2 family.</text>
</comment>
<evidence type="ECO:0000313" key="6">
    <source>
        <dbReference type="EMBL" id="EMS32412.1"/>
    </source>
</evidence>
<accession>M7XVA5</accession>
<dbReference type="Pfam" id="PF00535">
    <property type="entry name" value="Glycos_transf_2"/>
    <property type="match status" value="1"/>
</dbReference>
<evidence type="ECO:0000256" key="1">
    <source>
        <dbReference type="ARBA" id="ARBA00006739"/>
    </source>
</evidence>
<keyword evidence="4" id="KW-0472">Membrane</keyword>
<comment type="caution">
    <text evidence="6">The sequence shown here is derived from an EMBL/GenBank/DDBJ whole genome shotgun (WGS) entry which is preliminary data.</text>
</comment>
<dbReference type="InterPro" id="IPR029044">
    <property type="entry name" value="Nucleotide-diphossugar_trans"/>
</dbReference>
<dbReference type="PANTHER" id="PTHR43179">
    <property type="entry name" value="RHAMNOSYLTRANSFERASE WBBL"/>
    <property type="match status" value="1"/>
</dbReference>
<keyword evidence="2" id="KW-0328">Glycosyltransferase</keyword>
<dbReference type="EMBL" id="AMZY02000013">
    <property type="protein sequence ID" value="EMS32412.1"/>
    <property type="molecule type" value="Genomic_DNA"/>
</dbReference>
<dbReference type="InParanoid" id="M7XVA5"/>
<dbReference type="SUPFAM" id="SSF53448">
    <property type="entry name" value="Nucleotide-diphospho-sugar transferases"/>
    <property type="match status" value="1"/>
</dbReference>
<dbReference type="STRING" id="1239962.C943_01139"/>
<evidence type="ECO:0000313" key="7">
    <source>
        <dbReference type="Proteomes" id="UP000010953"/>
    </source>
</evidence>
<feature type="transmembrane region" description="Helical" evidence="4">
    <location>
        <begin position="233"/>
        <end position="250"/>
    </location>
</feature>
<evidence type="ECO:0000256" key="4">
    <source>
        <dbReference type="SAM" id="Phobius"/>
    </source>
</evidence>
<evidence type="ECO:0000256" key="2">
    <source>
        <dbReference type="ARBA" id="ARBA00022676"/>
    </source>
</evidence>
<name>M7XVA5_9BACT</name>
<keyword evidence="3" id="KW-0808">Transferase</keyword>
<dbReference type="eggNOG" id="COG1216">
    <property type="taxonomic scope" value="Bacteria"/>
</dbReference>
<evidence type="ECO:0000259" key="5">
    <source>
        <dbReference type="Pfam" id="PF00535"/>
    </source>
</evidence>